<evidence type="ECO:0000313" key="2">
    <source>
        <dbReference type="Proteomes" id="UP000683213"/>
    </source>
</evidence>
<reference evidence="1" key="1">
    <citation type="submission" date="2021-03" db="EMBL/GenBank/DDBJ databases">
        <authorList>
            <person name="Jaffe A."/>
        </authorList>
    </citation>
    <scope>NUCLEOTIDE SEQUENCE</scope>
    <source>
        <strain evidence="1">RIFCSPHIGHO2_01_FULL_GW2011_AR10_43_9</strain>
    </source>
</reference>
<sequence length="128" mass="14495">MAEKSEASIIEIIQKMVRDGESEEKIIQSLKTLGVAPDKAKRLLLLGQADTFALLRSEITKIVKQSIEEQRGQTERIIGEEAKKAADENRERLTKAVIADLRQYEKDVTGQSKTFEEQINETVHRVTD</sequence>
<name>A0A8T4KZ33_9ARCH</name>
<comment type="caution">
    <text evidence="1">The sequence shown here is derived from an EMBL/GenBank/DDBJ whole genome shotgun (WGS) entry which is preliminary data.</text>
</comment>
<proteinExistence type="predicted"/>
<dbReference type="Proteomes" id="UP000683213">
    <property type="component" value="Unassembled WGS sequence"/>
</dbReference>
<dbReference type="AlphaFoldDB" id="A0A8T4KZ33"/>
<feature type="non-terminal residue" evidence="1">
    <location>
        <position position="128"/>
    </location>
</feature>
<reference evidence="1" key="2">
    <citation type="submission" date="2021-05" db="EMBL/GenBank/DDBJ databases">
        <title>Protein family content uncovers lineage relationships and bacterial pathway maintenance mechanisms in DPANN archaea.</title>
        <authorList>
            <person name="Castelle C.J."/>
            <person name="Meheust R."/>
            <person name="Jaffe A.L."/>
            <person name="Seitz K."/>
            <person name="Gong X."/>
            <person name="Baker B.J."/>
            <person name="Banfield J.F."/>
        </authorList>
    </citation>
    <scope>NUCLEOTIDE SEQUENCE</scope>
    <source>
        <strain evidence="1">RIFCSPHIGHO2_01_FULL_GW2011_AR10_43_9</strain>
    </source>
</reference>
<dbReference type="EMBL" id="JAGVWF010000037">
    <property type="protein sequence ID" value="MBS3059344.1"/>
    <property type="molecule type" value="Genomic_DNA"/>
</dbReference>
<gene>
    <name evidence="1" type="ORF">J4224_02865</name>
</gene>
<evidence type="ECO:0000313" key="1">
    <source>
        <dbReference type="EMBL" id="MBS3059344.1"/>
    </source>
</evidence>
<accession>A0A8T4KZ33</accession>
<protein>
    <submittedName>
        <fullName evidence="1">Uncharacterized protein</fullName>
    </submittedName>
</protein>
<organism evidence="1 2">
    <name type="scientific">Candidatus Iainarchaeum sp</name>
    <dbReference type="NCBI Taxonomy" id="3101447"/>
    <lineage>
        <taxon>Archaea</taxon>
        <taxon>Candidatus Iainarchaeota</taxon>
        <taxon>Candidatus Iainarchaeia</taxon>
        <taxon>Candidatus Iainarchaeales</taxon>
        <taxon>Candidatus Iainarchaeaceae</taxon>
        <taxon>Candidatus Iainarchaeum</taxon>
    </lineage>
</organism>